<dbReference type="AlphaFoldDB" id="A0A7W9GW03"/>
<feature type="domain" description="Helix-turn-helix" evidence="1">
    <location>
        <begin position="15"/>
        <end position="63"/>
    </location>
</feature>
<proteinExistence type="predicted"/>
<evidence type="ECO:0000313" key="3">
    <source>
        <dbReference type="Proteomes" id="UP000542813"/>
    </source>
</evidence>
<sequence>MVDLNPSIQVEPTWTTQEVSAYLRVPVATLYQWRWKKYGPPAARVGRNLRYLRADVEAWLAAQMEAA</sequence>
<evidence type="ECO:0000313" key="2">
    <source>
        <dbReference type="EMBL" id="MBB5790763.1"/>
    </source>
</evidence>
<dbReference type="InterPro" id="IPR009061">
    <property type="entry name" value="DNA-bd_dom_put_sf"/>
</dbReference>
<dbReference type="EMBL" id="JACHMM010000001">
    <property type="protein sequence ID" value="MBB5790763.1"/>
    <property type="molecule type" value="Genomic_DNA"/>
</dbReference>
<dbReference type="Proteomes" id="UP000542813">
    <property type="component" value="Unassembled WGS sequence"/>
</dbReference>
<organism evidence="2 3">
    <name type="scientific">Jiangella mangrovi</name>
    <dbReference type="NCBI Taxonomy" id="1524084"/>
    <lineage>
        <taxon>Bacteria</taxon>
        <taxon>Bacillati</taxon>
        <taxon>Actinomycetota</taxon>
        <taxon>Actinomycetes</taxon>
        <taxon>Jiangellales</taxon>
        <taxon>Jiangellaceae</taxon>
        <taxon>Jiangella</taxon>
    </lineage>
</organism>
<dbReference type="InterPro" id="IPR041657">
    <property type="entry name" value="HTH_17"/>
</dbReference>
<dbReference type="InterPro" id="IPR036388">
    <property type="entry name" value="WH-like_DNA-bd_sf"/>
</dbReference>
<evidence type="ECO:0000259" key="1">
    <source>
        <dbReference type="Pfam" id="PF12728"/>
    </source>
</evidence>
<dbReference type="Gene3D" id="1.10.10.10">
    <property type="entry name" value="Winged helix-like DNA-binding domain superfamily/Winged helix DNA-binding domain"/>
    <property type="match status" value="1"/>
</dbReference>
<reference evidence="2 3" key="1">
    <citation type="submission" date="2020-08" db="EMBL/GenBank/DDBJ databases">
        <title>Sequencing the genomes of 1000 actinobacteria strains.</title>
        <authorList>
            <person name="Klenk H.-P."/>
        </authorList>
    </citation>
    <scope>NUCLEOTIDE SEQUENCE [LARGE SCALE GENOMIC DNA]</scope>
    <source>
        <strain evidence="2 3">DSM 102122</strain>
    </source>
</reference>
<name>A0A7W9GW03_9ACTN</name>
<protein>
    <submittedName>
        <fullName evidence="2">Excisionase family DNA binding protein</fullName>
    </submittedName>
</protein>
<dbReference type="RefSeq" id="WP_184827063.1">
    <property type="nucleotide sequence ID" value="NZ_JACHMM010000001.1"/>
</dbReference>
<dbReference type="Pfam" id="PF12728">
    <property type="entry name" value="HTH_17"/>
    <property type="match status" value="1"/>
</dbReference>
<gene>
    <name evidence="2" type="ORF">HD601_005338</name>
</gene>
<keyword evidence="3" id="KW-1185">Reference proteome</keyword>
<accession>A0A7W9GW03</accession>
<dbReference type="SUPFAM" id="SSF46955">
    <property type="entry name" value="Putative DNA-binding domain"/>
    <property type="match status" value="1"/>
</dbReference>
<comment type="caution">
    <text evidence="2">The sequence shown here is derived from an EMBL/GenBank/DDBJ whole genome shotgun (WGS) entry which is preliminary data.</text>
</comment>